<dbReference type="PANTHER" id="PTHR33939">
    <property type="entry name" value="PROTEIN CBG22215"/>
    <property type="match status" value="1"/>
</dbReference>
<evidence type="ECO:0000259" key="1">
    <source>
        <dbReference type="Pfam" id="PF00583"/>
    </source>
</evidence>
<organism evidence="2 3">
    <name type="scientific">Periplaneta americana</name>
    <name type="common">American cockroach</name>
    <name type="synonym">Blatta americana</name>
    <dbReference type="NCBI Taxonomy" id="6978"/>
    <lineage>
        <taxon>Eukaryota</taxon>
        <taxon>Metazoa</taxon>
        <taxon>Ecdysozoa</taxon>
        <taxon>Arthropoda</taxon>
        <taxon>Hexapoda</taxon>
        <taxon>Insecta</taxon>
        <taxon>Pterygota</taxon>
        <taxon>Neoptera</taxon>
        <taxon>Polyneoptera</taxon>
        <taxon>Dictyoptera</taxon>
        <taxon>Blattodea</taxon>
        <taxon>Blattoidea</taxon>
        <taxon>Blattidae</taxon>
        <taxon>Blattinae</taxon>
        <taxon>Periplaneta</taxon>
    </lineage>
</organism>
<name>A0ABQ8SWX8_PERAM</name>
<dbReference type="CDD" id="cd04301">
    <property type="entry name" value="NAT_SF"/>
    <property type="match status" value="1"/>
</dbReference>
<dbReference type="PANTHER" id="PTHR33939:SF1">
    <property type="entry name" value="DUF4371 DOMAIN-CONTAINING PROTEIN"/>
    <property type="match status" value="1"/>
</dbReference>
<dbReference type="InterPro" id="IPR016181">
    <property type="entry name" value="Acyl_CoA_acyltransferase"/>
</dbReference>
<dbReference type="Proteomes" id="UP001148838">
    <property type="component" value="Unassembled WGS sequence"/>
</dbReference>
<reference evidence="2 3" key="1">
    <citation type="journal article" date="2022" name="Allergy">
        <title>Genome assembly and annotation of Periplaneta americana reveal a comprehensive cockroach allergen profile.</title>
        <authorList>
            <person name="Wang L."/>
            <person name="Xiong Q."/>
            <person name="Saelim N."/>
            <person name="Wang L."/>
            <person name="Nong W."/>
            <person name="Wan A.T."/>
            <person name="Shi M."/>
            <person name="Liu X."/>
            <person name="Cao Q."/>
            <person name="Hui J.H.L."/>
            <person name="Sookrung N."/>
            <person name="Leung T.F."/>
            <person name="Tungtrongchitr A."/>
            <person name="Tsui S.K.W."/>
        </authorList>
    </citation>
    <scope>NUCLEOTIDE SEQUENCE [LARGE SCALE GENOMIC DNA]</scope>
    <source>
        <strain evidence="2">PWHHKU_190912</strain>
    </source>
</reference>
<comment type="caution">
    <text evidence="2">The sequence shown here is derived from an EMBL/GenBank/DDBJ whole genome shotgun (WGS) entry which is preliminary data.</text>
</comment>
<proteinExistence type="predicted"/>
<protein>
    <recommendedName>
        <fullName evidence="1">N-acetyltransferase domain-containing protein</fullName>
    </recommendedName>
</protein>
<dbReference type="InterPro" id="IPR000182">
    <property type="entry name" value="GNAT_dom"/>
</dbReference>
<sequence length="379" mass="43327">MHMFGPTIPKAQKYKGPALRTVLRDLLGYAANYVNIFEHYDVKEYLGAFGLFVHPDFRRQGLAAELLRARENLCKSVGLQATMTFFTSLGGHNSGHKAGLDLLAEIPYNVFKTEDGQEVYPGIQPKSIKVRMPSTSKSGRPLRGQAREIVYNVHQFFKRQKEEHKMDINVARVTSEATGVSERVITRIVKEGIESLAKGSLSFSTPNGKKGERKKRVEVDNFTVCAIRQKIRGFYAVERECPTVGKLLTALKEDQVIDCGREFLRQTLKKIGFKWKKCQNNRKILVERPDIAVWRTRYLKEIRKHRREGKYIVYVDETYIQESHSVKSCWQAEEELGILTKIGKGERLIVLHGGGKMDSWKVHCWCSKVDKNMAIIIPP</sequence>
<evidence type="ECO:0000313" key="2">
    <source>
        <dbReference type="EMBL" id="KAJ4437955.1"/>
    </source>
</evidence>
<dbReference type="Pfam" id="PF00583">
    <property type="entry name" value="Acetyltransf_1"/>
    <property type="match status" value="1"/>
</dbReference>
<feature type="domain" description="N-acetyltransferase" evidence="1">
    <location>
        <begin position="33"/>
        <end position="81"/>
    </location>
</feature>
<dbReference type="Gene3D" id="3.40.630.30">
    <property type="match status" value="1"/>
</dbReference>
<keyword evidence="3" id="KW-1185">Reference proteome</keyword>
<dbReference type="SUPFAM" id="SSF55729">
    <property type="entry name" value="Acyl-CoA N-acyltransferases (Nat)"/>
    <property type="match status" value="1"/>
</dbReference>
<accession>A0ABQ8SWX8</accession>
<dbReference type="EMBL" id="JAJSOF020000019">
    <property type="protein sequence ID" value="KAJ4437955.1"/>
    <property type="molecule type" value="Genomic_DNA"/>
</dbReference>
<evidence type="ECO:0000313" key="3">
    <source>
        <dbReference type="Proteomes" id="UP001148838"/>
    </source>
</evidence>
<gene>
    <name evidence="2" type="ORF">ANN_13894</name>
</gene>